<dbReference type="GeneID" id="40103126"/>
<dbReference type="Proteomes" id="UP000271981">
    <property type="component" value="Genome"/>
</dbReference>
<proteinExistence type="predicted"/>
<organism evidence="1 2">
    <name type="scientific">Acinetobacter phage Loki</name>
    <dbReference type="NCBI Taxonomy" id="1970374"/>
    <lineage>
        <taxon>Viruses</taxon>
        <taxon>Duplodnaviria</taxon>
        <taxon>Heunggongvirae</taxon>
        <taxon>Uroviricota</taxon>
        <taxon>Caudoviricetes</taxon>
        <taxon>Lokivirus</taxon>
        <taxon>Lokivirus loki</taxon>
    </lineage>
</organism>
<gene>
    <name evidence="1" type="primary">LOKI_40</name>
</gene>
<dbReference type="RefSeq" id="YP_009626225.1">
    <property type="nucleotide sequence ID" value="NC_042137.1"/>
</dbReference>
<evidence type="ECO:0000313" key="1">
    <source>
        <dbReference type="EMBL" id="CUS06501.1"/>
    </source>
</evidence>
<dbReference type="EMBL" id="LN890663">
    <property type="protein sequence ID" value="CUS06501.1"/>
    <property type="molecule type" value="Genomic_DNA"/>
</dbReference>
<sequence>MNTLYNQMLSAIADIEQGENKEVALTFLKVATTLLDAQNDLIIEFVREADDKVTDLLQQNDKFVSAHRAAHAFGHDCRQALSDRKELLDVAAEALKRNASKSPVDILAEILKGLAGNVTVMSLDELLEGDPKELFDKLFGRDAPKEKPKFH</sequence>
<evidence type="ECO:0000313" key="2">
    <source>
        <dbReference type="Proteomes" id="UP000271981"/>
    </source>
</evidence>
<reference evidence="2" key="1">
    <citation type="submission" date="2015-10" db="EMBL/GenBank/DDBJ databases">
        <authorList>
            <person name="Turner D."/>
        </authorList>
    </citation>
    <scope>NUCLEOTIDE SEQUENCE [LARGE SCALE GENOMIC DNA]</scope>
</reference>
<name>A0A0P1KKL4_9CAUD</name>
<dbReference type="KEGG" id="vg:40103126"/>
<keyword evidence="2" id="KW-1185">Reference proteome</keyword>
<dbReference type="OrthoDB" id="38558at10239"/>
<protein>
    <submittedName>
        <fullName evidence="1">Uncharacterized protein</fullName>
    </submittedName>
</protein>
<accession>A0A0P1KKL4</accession>